<evidence type="ECO:0000313" key="2">
    <source>
        <dbReference type="EMBL" id="KAG6416473.1"/>
    </source>
</evidence>
<feature type="compositionally biased region" description="Polar residues" evidence="1">
    <location>
        <begin position="67"/>
        <end position="76"/>
    </location>
</feature>
<dbReference type="PANTHER" id="PTHR35132">
    <property type="entry name" value="SERINE/ARGININE REPETITIVE MATRIX-LIKE PROTEIN"/>
    <property type="match status" value="1"/>
</dbReference>
<dbReference type="PANTHER" id="PTHR35132:SF1">
    <property type="entry name" value="SERINE_ARGININE REPETITIVE MATRIX-LIKE PROTEIN"/>
    <property type="match status" value="1"/>
</dbReference>
<feature type="compositionally biased region" description="Low complexity" evidence="1">
    <location>
        <begin position="82"/>
        <end position="94"/>
    </location>
</feature>
<name>A0A8X8ZTM6_SALSN</name>
<dbReference type="EMBL" id="PNBA02000008">
    <property type="protein sequence ID" value="KAG6416473.1"/>
    <property type="molecule type" value="Genomic_DNA"/>
</dbReference>
<dbReference type="OrthoDB" id="1933735at2759"/>
<feature type="region of interest" description="Disordered" evidence="1">
    <location>
        <begin position="151"/>
        <end position="191"/>
    </location>
</feature>
<dbReference type="AlphaFoldDB" id="A0A8X8ZTM6"/>
<evidence type="ECO:0000256" key="1">
    <source>
        <dbReference type="SAM" id="MobiDB-lite"/>
    </source>
</evidence>
<reference evidence="2" key="1">
    <citation type="submission" date="2018-01" db="EMBL/GenBank/DDBJ databases">
        <authorList>
            <person name="Mao J.F."/>
        </authorList>
    </citation>
    <scope>NUCLEOTIDE SEQUENCE</scope>
    <source>
        <strain evidence="2">Huo1</strain>
        <tissue evidence="2">Leaf</tissue>
    </source>
</reference>
<dbReference type="Proteomes" id="UP000298416">
    <property type="component" value="Unassembled WGS sequence"/>
</dbReference>
<organism evidence="2">
    <name type="scientific">Salvia splendens</name>
    <name type="common">Scarlet sage</name>
    <dbReference type="NCBI Taxonomy" id="180675"/>
    <lineage>
        <taxon>Eukaryota</taxon>
        <taxon>Viridiplantae</taxon>
        <taxon>Streptophyta</taxon>
        <taxon>Embryophyta</taxon>
        <taxon>Tracheophyta</taxon>
        <taxon>Spermatophyta</taxon>
        <taxon>Magnoliopsida</taxon>
        <taxon>eudicotyledons</taxon>
        <taxon>Gunneridae</taxon>
        <taxon>Pentapetalae</taxon>
        <taxon>asterids</taxon>
        <taxon>lamiids</taxon>
        <taxon>Lamiales</taxon>
        <taxon>Lamiaceae</taxon>
        <taxon>Nepetoideae</taxon>
        <taxon>Mentheae</taxon>
        <taxon>Salviinae</taxon>
        <taxon>Salvia</taxon>
        <taxon>Salvia subgen. Calosphace</taxon>
        <taxon>core Calosphace</taxon>
    </lineage>
</organism>
<evidence type="ECO:0000313" key="3">
    <source>
        <dbReference type="Proteomes" id="UP000298416"/>
    </source>
</evidence>
<feature type="region of interest" description="Disordered" evidence="1">
    <location>
        <begin position="67"/>
        <end position="94"/>
    </location>
</feature>
<reference evidence="2" key="2">
    <citation type="submission" date="2020-08" db="EMBL/GenBank/DDBJ databases">
        <title>Plant Genome Project.</title>
        <authorList>
            <person name="Zhang R.-G."/>
        </authorList>
    </citation>
    <scope>NUCLEOTIDE SEQUENCE</scope>
    <source>
        <strain evidence="2">Huo1</strain>
        <tissue evidence="2">Leaf</tissue>
    </source>
</reference>
<accession>A0A8X8ZTM6</accession>
<sequence length="248" mass="27058">MEDPPPLPPILAPRGSGRRSCGDSNSPEFEFWMVRNPSLPPPNLLSADELFSGGVLLPLHHLNLSNEAESDASQSDRGPDPESSAVESAELSANSALTSSKRWRDIFRKNDKRIGEDRIIKERRGDKKSGSVSACSAELNINIWPFARSGSAGNASTRPRAPCSRSNSKSRKWAGSPGRGGVHLGRSRQVRRRVPVAGTSKARVLNFKVPVCMGYRQRFSCRSDAAGGKGLRGANLFNIRSLFTKKLY</sequence>
<gene>
    <name evidence="2" type="ORF">SASPL_123903</name>
</gene>
<proteinExistence type="predicted"/>
<feature type="compositionally biased region" description="Pro residues" evidence="1">
    <location>
        <begin position="1"/>
        <end position="11"/>
    </location>
</feature>
<protein>
    <submittedName>
        <fullName evidence="2">Uncharacterized protein</fullName>
    </submittedName>
</protein>
<keyword evidence="3" id="KW-1185">Reference proteome</keyword>
<comment type="caution">
    <text evidence="2">The sequence shown here is derived from an EMBL/GenBank/DDBJ whole genome shotgun (WGS) entry which is preliminary data.</text>
</comment>
<feature type="region of interest" description="Disordered" evidence="1">
    <location>
        <begin position="1"/>
        <end position="26"/>
    </location>
</feature>